<feature type="compositionally biased region" description="Basic residues" evidence="1">
    <location>
        <begin position="27"/>
        <end position="44"/>
    </location>
</feature>
<dbReference type="EMBL" id="UOFS01000051">
    <property type="protein sequence ID" value="VAX01996.1"/>
    <property type="molecule type" value="Genomic_DNA"/>
</dbReference>
<feature type="region of interest" description="Disordered" evidence="1">
    <location>
        <begin position="27"/>
        <end position="60"/>
    </location>
</feature>
<evidence type="ECO:0000256" key="1">
    <source>
        <dbReference type="SAM" id="MobiDB-lite"/>
    </source>
</evidence>
<dbReference type="PROSITE" id="PS51257">
    <property type="entry name" value="PROKAR_LIPOPROTEIN"/>
    <property type="match status" value="1"/>
</dbReference>
<protein>
    <recommendedName>
        <fullName evidence="3">Lipoprotein</fullName>
    </recommendedName>
</protein>
<evidence type="ECO:0008006" key="3">
    <source>
        <dbReference type="Google" id="ProtNLM"/>
    </source>
</evidence>
<accession>A0A3B1A8B2</accession>
<gene>
    <name evidence="2" type="ORF">MNBD_GAMMA22-2600</name>
</gene>
<dbReference type="AlphaFoldDB" id="A0A3B1A8B2"/>
<organism evidence="2">
    <name type="scientific">hydrothermal vent metagenome</name>
    <dbReference type="NCBI Taxonomy" id="652676"/>
    <lineage>
        <taxon>unclassified sequences</taxon>
        <taxon>metagenomes</taxon>
        <taxon>ecological metagenomes</taxon>
    </lineage>
</organism>
<name>A0A3B1A8B2_9ZZZZ</name>
<reference evidence="2" key="1">
    <citation type="submission" date="2018-06" db="EMBL/GenBank/DDBJ databases">
        <authorList>
            <person name="Zhirakovskaya E."/>
        </authorList>
    </citation>
    <scope>NUCLEOTIDE SEQUENCE</scope>
</reference>
<evidence type="ECO:0000313" key="2">
    <source>
        <dbReference type="EMBL" id="VAX01996.1"/>
    </source>
</evidence>
<sequence length="168" mass="20127">MTNKIFKIILLLSVIISLAGCEIAPKKKSSGHHVRGPHSTKAKHGHESVNHSNKLKKHKTAKKHVSYRKYYYYPNLSVYYDRHRKVFYYISGKSWKVSKRLPKRYKLTKYRISLKMKTKKPYLAYKRHRKKYPRKHTRKIIKKVMHNKPEENSEGATNIIQYNKNIKF</sequence>
<proteinExistence type="predicted"/>